<protein>
    <submittedName>
        <fullName evidence="13">Ankyrin repeat and MYND domain-containing protein 2 isoform X4</fullName>
    </submittedName>
</protein>
<dbReference type="InterPro" id="IPR052452">
    <property type="entry name" value="Ankyrin-MYND_dom_contain_2"/>
</dbReference>
<dbReference type="PANTHER" id="PTHR24150:SF8">
    <property type="entry name" value="ANKYRIN REPEAT AND MYND DOMAIN-CONTAINING PROTEIN 2"/>
    <property type="match status" value="1"/>
</dbReference>
<dbReference type="SMART" id="SM00248">
    <property type="entry name" value="ANK"/>
    <property type="match status" value="2"/>
</dbReference>
<evidence type="ECO:0000256" key="1">
    <source>
        <dbReference type="ARBA" id="ARBA00004138"/>
    </source>
</evidence>
<dbReference type="SUPFAM" id="SSF48403">
    <property type="entry name" value="Ankyrin repeat"/>
    <property type="match status" value="1"/>
</dbReference>
<evidence type="ECO:0000256" key="2">
    <source>
        <dbReference type="ARBA" id="ARBA00022723"/>
    </source>
</evidence>
<dbReference type="Pfam" id="PF12796">
    <property type="entry name" value="Ank_2"/>
    <property type="match status" value="1"/>
</dbReference>
<dbReference type="GeneID" id="108665954"/>
<dbReference type="InterPro" id="IPR036770">
    <property type="entry name" value="Ankyrin_rpt-contain_sf"/>
</dbReference>
<feature type="domain" description="MYND-type" evidence="11">
    <location>
        <begin position="339"/>
        <end position="376"/>
    </location>
</feature>
<dbReference type="GO" id="GO:0008270">
    <property type="term" value="F:zinc ion binding"/>
    <property type="evidence" value="ECO:0007669"/>
    <property type="project" value="UniProtKB-KW"/>
</dbReference>
<evidence type="ECO:0000256" key="10">
    <source>
        <dbReference type="PROSITE-ProRule" id="PRU00134"/>
    </source>
</evidence>
<proteinExistence type="predicted"/>
<keyword evidence="2" id="KW-0479">Metal-binding</keyword>
<dbReference type="InterPro" id="IPR002893">
    <property type="entry name" value="Znf_MYND"/>
</dbReference>
<evidence type="ECO:0000256" key="6">
    <source>
        <dbReference type="ARBA" id="ARBA00023043"/>
    </source>
</evidence>
<accession>A0A979FID6</accession>
<keyword evidence="6 9" id="KW-0040">ANK repeat</keyword>
<evidence type="ECO:0000256" key="9">
    <source>
        <dbReference type="PROSITE-ProRule" id="PRU00023"/>
    </source>
</evidence>
<dbReference type="Proteomes" id="UP000694843">
    <property type="component" value="Unplaced"/>
</dbReference>
<evidence type="ECO:0000256" key="4">
    <source>
        <dbReference type="ARBA" id="ARBA00022771"/>
    </source>
</evidence>
<keyword evidence="4 10" id="KW-0863">Zinc-finger</keyword>
<gene>
    <name evidence="13" type="primary">LOC108665954</name>
</gene>
<keyword evidence="5" id="KW-0862">Zinc</keyword>
<evidence type="ECO:0000256" key="7">
    <source>
        <dbReference type="ARBA" id="ARBA00023069"/>
    </source>
</evidence>
<evidence type="ECO:0000313" key="12">
    <source>
        <dbReference type="Proteomes" id="UP000694843"/>
    </source>
</evidence>
<evidence type="ECO:0000256" key="8">
    <source>
        <dbReference type="ARBA" id="ARBA00023273"/>
    </source>
</evidence>
<dbReference type="InterPro" id="IPR002110">
    <property type="entry name" value="Ankyrin_rpt"/>
</dbReference>
<dbReference type="PROSITE" id="PS01360">
    <property type="entry name" value="ZF_MYND_1"/>
    <property type="match status" value="1"/>
</dbReference>
<evidence type="ECO:0000313" key="13">
    <source>
        <dbReference type="RefSeq" id="XP_047736035.1"/>
    </source>
</evidence>
<feature type="repeat" description="ANK" evidence="9">
    <location>
        <begin position="53"/>
        <end position="85"/>
    </location>
</feature>
<keyword evidence="3" id="KW-0677">Repeat</keyword>
<name>A0A979FID6_HYAAZ</name>
<keyword evidence="8" id="KW-0966">Cell projection</keyword>
<dbReference type="Gene3D" id="1.25.40.20">
    <property type="entry name" value="Ankyrin repeat-containing domain"/>
    <property type="match status" value="1"/>
</dbReference>
<dbReference type="PANTHER" id="PTHR24150">
    <property type="entry name" value="ANKYRIN REPEAT AND MYND DOMAIN-CONTAINING PROTEIN 2"/>
    <property type="match status" value="1"/>
</dbReference>
<dbReference type="PROSITE" id="PS50088">
    <property type="entry name" value="ANK_REPEAT"/>
    <property type="match status" value="2"/>
</dbReference>
<comment type="subcellular location">
    <subcellularLocation>
        <location evidence="1">Cell projection</location>
        <location evidence="1">Cilium</location>
    </subcellularLocation>
</comment>
<evidence type="ECO:0000259" key="11">
    <source>
        <dbReference type="PROSITE" id="PS50865"/>
    </source>
</evidence>
<dbReference type="PROSITE" id="PS50865">
    <property type="entry name" value="ZF_MYND_2"/>
    <property type="match status" value="1"/>
</dbReference>
<organism evidence="12 13">
    <name type="scientific">Hyalella azteca</name>
    <name type="common">Amphipod</name>
    <dbReference type="NCBI Taxonomy" id="294128"/>
    <lineage>
        <taxon>Eukaryota</taxon>
        <taxon>Metazoa</taxon>
        <taxon>Ecdysozoa</taxon>
        <taxon>Arthropoda</taxon>
        <taxon>Crustacea</taxon>
        <taxon>Multicrustacea</taxon>
        <taxon>Malacostraca</taxon>
        <taxon>Eumalacostraca</taxon>
        <taxon>Peracarida</taxon>
        <taxon>Amphipoda</taxon>
        <taxon>Senticaudata</taxon>
        <taxon>Talitrida</taxon>
        <taxon>Talitroidea</taxon>
        <taxon>Hyalellidae</taxon>
        <taxon>Hyalella</taxon>
    </lineage>
</organism>
<feature type="repeat" description="ANK" evidence="9">
    <location>
        <begin position="87"/>
        <end position="119"/>
    </location>
</feature>
<reference evidence="13" key="1">
    <citation type="submission" date="2025-08" db="UniProtKB">
        <authorList>
            <consortium name="RefSeq"/>
        </authorList>
    </citation>
    <scope>IDENTIFICATION</scope>
    <source>
        <tissue evidence="13">Whole organism</tissue>
    </source>
</reference>
<keyword evidence="12" id="KW-1185">Reference proteome</keyword>
<dbReference type="RefSeq" id="XP_047736035.1">
    <property type="nucleotide sequence ID" value="XM_047880079.1"/>
</dbReference>
<dbReference type="GO" id="GO:0005929">
    <property type="term" value="C:cilium"/>
    <property type="evidence" value="ECO:0007669"/>
    <property type="project" value="UniProtKB-SubCell"/>
</dbReference>
<sequence>MANPDTSDVKSSSKDDIIENAPKLIKLVIANDVNGAENLLIRGEATVHDTDSTGMTGLMHAAYKGFTDMCKMLIKQGSDVNADSHSHSYYPLHFAALSSSLDTVQLLLEHGAKTYKTNSLGRTAAQMAGFVGQSSCVALINNHVDRSELRRYTHPESELQTTRLDPEAEQPLYDLMVQLNLHPVYLTLRVCKSPVLLKHLKAAAAVLDHLSVTETKRSNNVNEVLSLKFHYLGYLLKHLASKVEEANKDQSSTDFPQAAEVPPCLEGAMKQWLRCRARDGAEVVLELWVRDAVKAFHCLEMPLFLQVARNMAGQEVQALAVLSGAINGQRVFAEDRASCASCGDTKDTKHCAKCRTVQYCDKYCQKLHWSTHKKSCDKISKNLAISSEKLDKENRATQDAAK</sequence>
<dbReference type="Pfam" id="PF01753">
    <property type="entry name" value="zf-MYND"/>
    <property type="match status" value="1"/>
</dbReference>
<dbReference type="PROSITE" id="PS50297">
    <property type="entry name" value="ANK_REP_REGION"/>
    <property type="match status" value="2"/>
</dbReference>
<dbReference type="Gene3D" id="6.10.140.2220">
    <property type="match status" value="1"/>
</dbReference>
<evidence type="ECO:0000256" key="5">
    <source>
        <dbReference type="ARBA" id="ARBA00022833"/>
    </source>
</evidence>
<keyword evidence="7" id="KW-0969">Cilium</keyword>
<evidence type="ECO:0000256" key="3">
    <source>
        <dbReference type="ARBA" id="ARBA00022737"/>
    </source>
</evidence>
<dbReference type="AlphaFoldDB" id="A0A979FID6"/>
<dbReference type="SUPFAM" id="SSF144232">
    <property type="entry name" value="HIT/MYND zinc finger-like"/>
    <property type="match status" value="1"/>
</dbReference>